<comment type="caution">
    <text evidence="1">The sequence shown here is derived from an EMBL/GenBank/DDBJ whole genome shotgun (WGS) entry which is preliminary data.</text>
</comment>
<evidence type="ECO:0000313" key="2">
    <source>
        <dbReference type="Proteomes" id="UP001501326"/>
    </source>
</evidence>
<dbReference type="EMBL" id="BAAARN010000005">
    <property type="protein sequence ID" value="GAA2739611.1"/>
    <property type="molecule type" value="Genomic_DNA"/>
</dbReference>
<keyword evidence="2" id="KW-1185">Reference proteome</keyword>
<protein>
    <submittedName>
        <fullName evidence="1">Uncharacterized protein</fullName>
    </submittedName>
</protein>
<gene>
    <name evidence="1" type="ORF">GCM10009867_36380</name>
</gene>
<accession>A0ABN3UW69</accession>
<sequence length="106" mass="10617">MPWITLTLPPLAGARPVPADDSHRTSDEELCRAVGAAAADALALTPADVVVLLTRAVAGGGGAVVTVTGSPRADGAEQRLRTLVAATVADALGLPVDLVAVVRQTT</sequence>
<reference evidence="1 2" key="1">
    <citation type="journal article" date="2019" name="Int. J. Syst. Evol. Microbiol.">
        <title>The Global Catalogue of Microorganisms (GCM) 10K type strain sequencing project: providing services to taxonomists for standard genome sequencing and annotation.</title>
        <authorList>
            <consortium name="The Broad Institute Genomics Platform"/>
            <consortium name="The Broad Institute Genome Sequencing Center for Infectious Disease"/>
            <person name="Wu L."/>
            <person name="Ma J."/>
        </authorList>
    </citation>
    <scope>NUCLEOTIDE SEQUENCE [LARGE SCALE GENOMIC DNA]</scope>
    <source>
        <strain evidence="1 2">JCM 16378</strain>
    </source>
</reference>
<evidence type="ECO:0000313" key="1">
    <source>
        <dbReference type="EMBL" id="GAA2739611.1"/>
    </source>
</evidence>
<proteinExistence type="predicted"/>
<organism evidence="1 2">
    <name type="scientific">Pedococcus aerophilus</name>
    <dbReference type="NCBI Taxonomy" id="436356"/>
    <lineage>
        <taxon>Bacteria</taxon>
        <taxon>Bacillati</taxon>
        <taxon>Actinomycetota</taxon>
        <taxon>Actinomycetes</taxon>
        <taxon>Micrococcales</taxon>
        <taxon>Intrasporangiaceae</taxon>
        <taxon>Pedococcus</taxon>
    </lineage>
</organism>
<dbReference type="Proteomes" id="UP001501326">
    <property type="component" value="Unassembled WGS sequence"/>
</dbReference>
<dbReference type="RefSeq" id="WP_344196098.1">
    <property type="nucleotide sequence ID" value="NZ_BAAARN010000005.1"/>
</dbReference>
<name>A0ABN3UW69_9MICO</name>